<evidence type="ECO:0000313" key="2">
    <source>
        <dbReference type="Proteomes" id="UP000789405"/>
    </source>
</evidence>
<organism evidence="1 2">
    <name type="scientific">Dentiscutata erythropus</name>
    <dbReference type="NCBI Taxonomy" id="1348616"/>
    <lineage>
        <taxon>Eukaryota</taxon>
        <taxon>Fungi</taxon>
        <taxon>Fungi incertae sedis</taxon>
        <taxon>Mucoromycota</taxon>
        <taxon>Glomeromycotina</taxon>
        <taxon>Glomeromycetes</taxon>
        <taxon>Diversisporales</taxon>
        <taxon>Gigasporaceae</taxon>
        <taxon>Dentiscutata</taxon>
    </lineage>
</organism>
<reference evidence="1" key="1">
    <citation type="submission" date="2021-06" db="EMBL/GenBank/DDBJ databases">
        <authorList>
            <person name="Kallberg Y."/>
            <person name="Tangrot J."/>
            <person name="Rosling A."/>
        </authorList>
    </citation>
    <scope>NUCLEOTIDE SEQUENCE</scope>
    <source>
        <strain evidence="1">MA453B</strain>
    </source>
</reference>
<dbReference type="Proteomes" id="UP000789405">
    <property type="component" value="Unassembled WGS sequence"/>
</dbReference>
<dbReference type="AlphaFoldDB" id="A0A9N9AX76"/>
<name>A0A9N9AX76_9GLOM</name>
<keyword evidence="2" id="KW-1185">Reference proteome</keyword>
<proteinExistence type="predicted"/>
<dbReference type="EMBL" id="CAJVPY010002094">
    <property type="protein sequence ID" value="CAG8548280.1"/>
    <property type="molecule type" value="Genomic_DNA"/>
</dbReference>
<gene>
    <name evidence="1" type="ORF">DERYTH_LOCUS5140</name>
</gene>
<accession>A0A9N9AX76</accession>
<evidence type="ECO:0000313" key="1">
    <source>
        <dbReference type="EMBL" id="CAG8548280.1"/>
    </source>
</evidence>
<sequence>MSKDLTKLFFHDEEKDNVDGELIGGYNKDWDKLEKGIVKVINNEDNEKLKINCLKNIEQAKKEIIKGYTSRFENFYPDNYTRAKGTAFQIENTDNITASLEALTVNCVKQENINNDKINRIESDVKELIKITSNLNNPEVEYLKIEVVKKEPIFDVRNWDL</sequence>
<protein>
    <submittedName>
        <fullName evidence="1">10017_t:CDS:1</fullName>
    </submittedName>
</protein>
<comment type="caution">
    <text evidence="1">The sequence shown here is derived from an EMBL/GenBank/DDBJ whole genome shotgun (WGS) entry which is preliminary data.</text>
</comment>